<feature type="transmembrane region" description="Helical" evidence="18">
    <location>
        <begin position="58"/>
        <end position="77"/>
    </location>
</feature>
<keyword evidence="14" id="KW-0829">Tyrosine-protein kinase</keyword>
<comment type="similarity">
    <text evidence="2">Belongs to the CpsD/CapB family.</text>
</comment>
<feature type="transmembrane region" description="Helical" evidence="18">
    <location>
        <begin position="658"/>
        <end position="681"/>
    </location>
</feature>
<evidence type="ECO:0000256" key="14">
    <source>
        <dbReference type="ARBA" id="ARBA00023137"/>
    </source>
</evidence>
<keyword evidence="11" id="KW-0067">ATP-binding</keyword>
<dbReference type="RefSeq" id="WP_144230686.1">
    <property type="nucleotide sequence ID" value="NZ_CBCRVV010000017.1"/>
</dbReference>
<dbReference type="PANTHER" id="PTHR32309">
    <property type="entry name" value="TYROSINE-PROTEIN KINASE"/>
    <property type="match status" value="1"/>
</dbReference>
<protein>
    <recommendedName>
        <fullName evidence="4">non-specific protein-tyrosine kinase</fullName>
        <ecNumber evidence="4">2.7.10.2</ecNumber>
    </recommendedName>
</protein>
<keyword evidence="8 18" id="KW-0812">Transmembrane</keyword>
<dbReference type="InterPro" id="IPR025669">
    <property type="entry name" value="AAA_dom"/>
</dbReference>
<evidence type="ECO:0000256" key="4">
    <source>
        <dbReference type="ARBA" id="ARBA00011903"/>
    </source>
</evidence>
<comment type="similarity">
    <text evidence="3">Belongs to the etk/wzc family.</text>
</comment>
<keyword evidence="12 18" id="KW-1133">Transmembrane helix</keyword>
<feature type="compositionally biased region" description="Low complexity" evidence="17">
    <location>
        <begin position="11"/>
        <end position="20"/>
    </location>
</feature>
<dbReference type="InterPro" id="IPR027417">
    <property type="entry name" value="P-loop_NTPase"/>
</dbReference>
<dbReference type="CDD" id="cd05387">
    <property type="entry name" value="BY-kinase"/>
    <property type="match status" value="1"/>
</dbReference>
<dbReference type="EMBL" id="VMBG01000002">
    <property type="protein sequence ID" value="TSJ76866.1"/>
    <property type="molecule type" value="Genomic_DNA"/>
</dbReference>
<dbReference type="GO" id="GO:0004715">
    <property type="term" value="F:non-membrane spanning protein tyrosine kinase activity"/>
    <property type="evidence" value="ECO:0007669"/>
    <property type="project" value="UniProtKB-EC"/>
</dbReference>
<dbReference type="SUPFAM" id="SSF52540">
    <property type="entry name" value="P-loop containing nucleoside triphosphate hydrolases"/>
    <property type="match status" value="1"/>
</dbReference>
<evidence type="ECO:0000256" key="16">
    <source>
        <dbReference type="SAM" id="Coils"/>
    </source>
</evidence>
<feature type="region of interest" description="Disordered" evidence="17">
    <location>
        <begin position="1"/>
        <end position="20"/>
    </location>
</feature>
<evidence type="ECO:0000256" key="5">
    <source>
        <dbReference type="ARBA" id="ARBA00022475"/>
    </source>
</evidence>
<name>A0A556QJP4_9BACT</name>
<evidence type="ECO:0000256" key="12">
    <source>
        <dbReference type="ARBA" id="ARBA00022989"/>
    </source>
</evidence>
<feature type="compositionally biased region" description="Polar residues" evidence="17">
    <location>
        <begin position="1"/>
        <end position="10"/>
    </location>
</feature>
<dbReference type="Gene3D" id="3.40.50.300">
    <property type="entry name" value="P-loop containing nucleotide triphosphate hydrolases"/>
    <property type="match status" value="1"/>
</dbReference>
<keyword evidence="13 18" id="KW-0472">Membrane</keyword>
<dbReference type="NCBIfam" id="TIGR01007">
    <property type="entry name" value="eps_fam"/>
    <property type="match status" value="1"/>
</dbReference>
<evidence type="ECO:0000256" key="9">
    <source>
        <dbReference type="ARBA" id="ARBA00022741"/>
    </source>
</evidence>
<keyword evidence="10 21" id="KW-0418">Kinase</keyword>
<feature type="coiled-coil region" evidence="16">
    <location>
        <begin position="335"/>
        <end position="370"/>
    </location>
</feature>
<evidence type="ECO:0000256" key="8">
    <source>
        <dbReference type="ARBA" id="ARBA00022692"/>
    </source>
</evidence>
<keyword evidence="7 21" id="KW-0808">Transferase</keyword>
<organism evidence="21 22">
    <name type="scientific">Rariglobus hedericola</name>
    <dbReference type="NCBI Taxonomy" id="2597822"/>
    <lineage>
        <taxon>Bacteria</taxon>
        <taxon>Pseudomonadati</taxon>
        <taxon>Verrucomicrobiota</taxon>
        <taxon>Opitutia</taxon>
        <taxon>Opitutales</taxon>
        <taxon>Opitutaceae</taxon>
        <taxon>Rariglobus</taxon>
    </lineage>
</organism>
<dbReference type="GO" id="GO:0005524">
    <property type="term" value="F:ATP binding"/>
    <property type="evidence" value="ECO:0007669"/>
    <property type="project" value="UniProtKB-KW"/>
</dbReference>
<dbReference type="Pfam" id="PF13614">
    <property type="entry name" value="AAA_31"/>
    <property type="match status" value="1"/>
</dbReference>
<gene>
    <name evidence="21" type="ORF">FPL22_12155</name>
</gene>
<feature type="transmembrane region" description="Helical" evidence="18">
    <location>
        <begin position="451"/>
        <end position="474"/>
    </location>
</feature>
<feature type="transmembrane region" description="Helical" evidence="18">
    <location>
        <begin position="701"/>
        <end position="721"/>
    </location>
</feature>
<evidence type="ECO:0000259" key="20">
    <source>
        <dbReference type="Pfam" id="PF13614"/>
    </source>
</evidence>
<evidence type="ECO:0000256" key="3">
    <source>
        <dbReference type="ARBA" id="ARBA00008883"/>
    </source>
</evidence>
<evidence type="ECO:0000259" key="19">
    <source>
        <dbReference type="Pfam" id="PF02706"/>
    </source>
</evidence>
<evidence type="ECO:0000313" key="21">
    <source>
        <dbReference type="EMBL" id="TSJ76866.1"/>
    </source>
</evidence>
<dbReference type="EC" id="2.7.10.2" evidence="4"/>
<dbReference type="GO" id="GO:0005886">
    <property type="term" value="C:plasma membrane"/>
    <property type="evidence" value="ECO:0007669"/>
    <property type="project" value="UniProtKB-SubCell"/>
</dbReference>
<evidence type="ECO:0000256" key="1">
    <source>
        <dbReference type="ARBA" id="ARBA00004429"/>
    </source>
</evidence>
<evidence type="ECO:0000256" key="7">
    <source>
        <dbReference type="ARBA" id="ARBA00022679"/>
    </source>
</evidence>
<dbReference type="InterPro" id="IPR003856">
    <property type="entry name" value="LPS_length_determ_N"/>
</dbReference>
<evidence type="ECO:0000256" key="13">
    <source>
        <dbReference type="ARBA" id="ARBA00023136"/>
    </source>
</evidence>
<evidence type="ECO:0000256" key="10">
    <source>
        <dbReference type="ARBA" id="ARBA00022777"/>
    </source>
</evidence>
<accession>A0A556QJP4</accession>
<evidence type="ECO:0000256" key="11">
    <source>
        <dbReference type="ARBA" id="ARBA00022840"/>
    </source>
</evidence>
<evidence type="ECO:0000313" key="22">
    <source>
        <dbReference type="Proteomes" id="UP000315648"/>
    </source>
</evidence>
<dbReference type="AlphaFoldDB" id="A0A556QJP4"/>
<sequence length="744" mass="83333">MDSNFKHQSPNQNQGQQQGSGDYGYGGGYAGYSAVGYGGETSMQRGFRDYALILRERIWYIIVVFLVVFSSALVYTFSQTKIYQSVASVHILRSGPTVMTKVEQVVDETVRGTEDLNTVVEVLSSGAIIQKVAERITGEDMRQFMAPYEKGKGSDPVTPLEVLGENRKIAPKRLSLVINVVYRHPDRLIAAKVANLFVDEFIAYSSRVRIDDSLKAVEELKIRAEQQERTVNDLANELQTYREKNNMISLDQRKDIVTEKLKALNLYVTQTDAKLKDSEIRWKQVQERKATGGDLTELSFIATQPLIDQLVKEVSSKKIMVAQLRDRYREKHPIMMETMNSLAQAEQELKRAIENASATIESEYQNARRNDEQARGSLVQASKETMELDRAAVEYDERSRKLLINQELLQNLISRMRDTTMIATMETQSARVVDRASPSQEDNYVSPKIPLYLGVGFGGGLALGLAFAFFVAFIDDRVKSSFDIEAVVGLPLIGIIPQIKKMEQPDKAQIVINNADRQVCEAFLTLHSSLRLKDESKNAQCILVTSTIPGEGKSFTTTNLALTFAAHGERVAVVDCDLRKPNIHKSFRLENRKGVIDICAGTATIDDVVIRGVHPNLDVIPTGGRAKNPTQILNGKNFESMIADLRKRYDRVFFDTPPLAAVSDALIILPLVDGSVFTIFFNKVRRKAAQFSAKKLLEANVPVFGAVLNGLNLAVSGYYYAQYYDKSYKDYYVVMSKDDATPER</sequence>
<comment type="caution">
    <text evidence="21">The sequence shown here is derived from an EMBL/GenBank/DDBJ whole genome shotgun (WGS) entry which is preliminary data.</text>
</comment>
<dbReference type="Pfam" id="PF02706">
    <property type="entry name" value="Wzz"/>
    <property type="match status" value="1"/>
</dbReference>
<keyword evidence="22" id="KW-1185">Reference proteome</keyword>
<dbReference type="PANTHER" id="PTHR32309:SF13">
    <property type="entry name" value="FERRIC ENTEROBACTIN TRANSPORT PROTEIN FEPE"/>
    <property type="match status" value="1"/>
</dbReference>
<feature type="domain" description="AAA" evidence="20">
    <location>
        <begin position="542"/>
        <end position="660"/>
    </location>
</feature>
<dbReference type="InterPro" id="IPR050445">
    <property type="entry name" value="Bact_polysacc_biosynth/exp"/>
</dbReference>
<comment type="subcellular location">
    <subcellularLocation>
        <location evidence="1">Cell inner membrane</location>
        <topology evidence="1">Multi-pass membrane protein</topology>
    </subcellularLocation>
</comment>
<reference evidence="21 22" key="1">
    <citation type="submission" date="2019-07" db="EMBL/GenBank/DDBJ databases">
        <title>Description of 53C-WASEF.</title>
        <authorList>
            <person name="Pitt A."/>
            <person name="Hahn M.W."/>
        </authorList>
    </citation>
    <scope>NUCLEOTIDE SEQUENCE [LARGE SCALE GENOMIC DNA]</scope>
    <source>
        <strain evidence="21 22">53C-WASEF</strain>
    </source>
</reference>
<comment type="catalytic activity">
    <reaction evidence="15">
        <text>L-tyrosyl-[protein] + ATP = O-phospho-L-tyrosyl-[protein] + ADP + H(+)</text>
        <dbReference type="Rhea" id="RHEA:10596"/>
        <dbReference type="Rhea" id="RHEA-COMP:10136"/>
        <dbReference type="Rhea" id="RHEA-COMP:20101"/>
        <dbReference type="ChEBI" id="CHEBI:15378"/>
        <dbReference type="ChEBI" id="CHEBI:30616"/>
        <dbReference type="ChEBI" id="CHEBI:46858"/>
        <dbReference type="ChEBI" id="CHEBI:61978"/>
        <dbReference type="ChEBI" id="CHEBI:456216"/>
        <dbReference type="EC" id="2.7.10.2"/>
    </reaction>
</comment>
<feature type="coiled-coil region" evidence="16">
    <location>
        <begin position="210"/>
        <end position="244"/>
    </location>
</feature>
<dbReference type="OrthoDB" id="9775724at2"/>
<keyword evidence="9" id="KW-0547">Nucleotide-binding</keyword>
<keyword evidence="16" id="KW-0175">Coiled coil</keyword>
<feature type="domain" description="Polysaccharide chain length determinant N-terminal" evidence="19">
    <location>
        <begin position="51"/>
        <end position="134"/>
    </location>
</feature>
<evidence type="ECO:0000256" key="2">
    <source>
        <dbReference type="ARBA" id="ARBA00007316"/>
    </source>
</evidence>
<evidence type="ECO:0000256" key="15">
    <source>
        <dbReference type="ARBA" id="ARBA00051245"/>
    </source>
</evidence>
<dbReference type="Proteomes" id="UP000315648">
    <property type="component" value="Unassembled WGS sequence"/>
</dbReference>
<evidence type="ECO:0000256" key="6">
    <source>
        <dbReference type="ARBA" id="ARBA00022519"/>
    </source>
</evidence>
<evidence type="ECO:0000256" key="17">
    <source>
        <dbReference type="SAM" id="MobiDB-lite"/>
    </source>
</evidence>
<evidence type="ECO:0000256" key="18">
    <source>
        <dbReference type="SAM" id="Phobius"/>
    </source>
</evidence>
<proteinExistence type="inferred from homology"/>
<keyword evidence="6" id="KW-0997">Cell inner membrane</keyword>
<keyword evidence="5" id="KW-1003">Cell membrane</keyword>
<dbReference type="InterPro" id="IPR005702">
    <property type="entry name" value="Wzc-like_C"/>
</dbReference>